<reference evidence="4" key="1">
    <citation type="submission" date="2020-02" db="EMBL/GenBank/DDBJ databases">
        <authorList>
            <person name="Meier V. D."/>
        </authorList>
    </citation>
    <scope>NUCLEOTIDE SEQUENCE</scope>
    <source>
        <strain evidence="4">AVDCRST_MAG35</strain>
    </source>
</reference>
<keyword evidence="2 4" id="KW-0808">Transferase</keyword>
<name>A0A6J4Q6G7_9ACTN</name>
<evidence type="ECO:0000313" key="4">
    <source>
        <dbReference type="EMBL" id="CAA9429190.1"/>
    </source>
</evidence>
<evidence type="ECO:0000256" key="1">
    <source>
        <dbReference type="ARBA" id="ARBA00022676"/>
    </source>
</evidence>
<feature type="domain" description="Glycosyltransferase subfamily 4-like N-terminal" evidence="3">
    <location>
        <begin position="14"/>
        <end position="190"/>
    </location>
</feature>
<evidence type="ECO:0000259" key="3">
    <source>
        <dbReference type="Pfam" id="PF13439"/>
    </source>
</evidence>
<proteinExistence type="predicted"/>
<dbReference type="InterPro" id="IPR050194">
    <property type="entry name" value="Glycosyltransferase_grp1"/>
</dbReference>
<evidence type="ECO:0000256" key="2">
    <source>
        <dbReference type="ARBA" id="ARBA00022679"/>
    </source>
</evidence>
<dbReference type="Pfam" id="PF13692">
    <property type="entry name" value="Glyco_trans_1_4"/>
    <property type="match status" value="1"/>
</dbReference>
<dbReference type="EMBL" id="CADCUY010000502">
    <property type="protein sequence ID" value="CAA9429190.1"/>
    <property type="molecule type" value="Genomic_DNA"/>
</dbReference>
<dbReference type="PANTHER" id="PTHR45947:SF3">
    <property type="entry name" value="SULFOQUINOVOSYL TRANSFERASE SQD2"/>
    <property type="match status" value="1"/>
</dbReference>
<sequence>MRVLIGSDTYYPDVNGASYFTQRLVAGLQQRGHEVQVVAAARTARSEVVVRGGTTEHRVRSLPVPGHPGFRATPPGVRRRVRAAVLAARPDVVHAQGHFAIGRALIRAARELGIPVVATNHFMPDNLVYYLGLPTPLERAVEAWAWKDFARVFNGADVVTAPTPFAAALAEAEGVRGPVTAVSCGMDLSRFSPDVDPAPFRARHHLDARPTITYVGRLDAEKHVDELIRALPLVRATVDAQLVVVGTGHEHEALVALAAAQGVAEHVRFTGFVADADLPGAYAAASVAVNPGTAELQSIVTLEAMASGRPVVGADARALPLLVHEGSNGHLFTPGDVVGLAAALTHVLTDDDARASMGRQSLRLVAAHDVAATLDTFEGLYAALLPTAPVRPPALLAGAR</sequence>
<keyword evidence="1" id="KW-0328">Glycosyltransferase</keyword>
<dbReference type="Pfam" id="PF13439">
    <property type="entry name" value="Glyco_transf_4"/>
    <property type="match status" value="1"/>
</dbReference>
<dbReference type="GO" id="GO:0016758">
    <property type="term" value="F:hexosyltransferase activity"/>
    <property type="evidence" value="ECO:0007669"/>
    <property type="project" value="TreeGrafter"/>
</dbReference>
<dbReference type="GO" id="GO:1901137">
    <property type="term" value="P:carbohydrate derivative biosynthetic process"/>
    <property type="evidence" value="ECO:0007669"/>
    <property type="project" value="UniProtKB-ARBA"/>
</dbReference>
<dbReference type="Gene3D" id="3.40.50.2000">
    <property type="entry name" value="Glycogen Phosphorylase B"/>
    <property type="match status" value="2"/>
</dbReference>
<dbReference type="SUPFAM" id="SSF53756">
    <property type="entry name" value="UDP-Glycosyltransferase/glycogen phosphorylase"/>
    <property type="match status" value="1"/>
</dbReference>
<organism evidence="4">
    <name type="scientific">uncultured Quadrisphaera sp</name>
    <dbReference type="NCBI Taxonomy" id="904978"/>
    <lineage>
        <taxon>Bacteria</taxon>
        <taxon>Bacillati</taxon>
        <taxon>Actinomycetota</taxon>
        <taxon>Actinomycetes</taxon>
        <taxon>Kineosporiales</taxon>
        <taxon>Kineosporiaceae</taxon>
        <taxon>Quadrisphaera</taxon>
        <taxon>environmental samples</taxon>
    </lineage>
</organism>
<dbReference type="AlphaFoldDB" id="A0A6J4Q6G7"/>
<accession>A0A6J4Q6G7</accession>
<dbReference type="InterPro" id="IPR028098">
    <property type="entry name" value="Glyco_trans_4-like_N"/>
</dbReference>
<gene>
    <name evidence="4" type="ORF">AVDCRST_MAG35-2479</name>
</gene>
<protein>
    <submittedName>
        <fullName evidence="4">Glycosyltransferase</fullName>
    </submittedName>
</protein>
<dbReference type="PANTHER" id="PTHR45947">
    <property type="entry name" value="SULFOQUINOVOSYL TRANSFERASE SQD2"/>
    <property type="match status" value="1"/>
</dbReference>